<name>A0A1M6JAQ9_9FLAO</name>
<dbReference type="STRING" id="558155.SAMN04487911_12128"/>
<proteinExistence type="predicted"/>
<sequence>MPSYQAAISIKMQDLSLLGNLTIPEGAVGIVIFSHGSGSSRLSPRNNYVAKVLQDHGLATLLLDLLTAEEDLVYENRFNINLLAKRLIAATHWVKNQEHTKALAMGYFGASTGAASALRASAFLGSDIQAVVSRGGRPDLAMAVLSRVEAPTLFIVGGWDREVVALNQQAFSELRGDHQLVIVPEASHLFEEPGKLEEVATLSTAWFKEYLT</sequence>
<evidence type="ECO:0000313" key="3">
    <source>
        <dbReference type="Proteomes" id="UP000184231"/>
    </source>
</evidence>
<accession>A0A1M6JAQ9</accession>
<dbReference type="EMBL" id="FQYX01000021">
    <property type="protein sequence ID" value="SHJ43777.1"/>
    <property type="molecule type" value="Genomic_DNA"/>
</dbReference>
<gene>
    <name evidence="2" type="ORF">SAMN04487911_12128</name>
</gene>
<feature type="domain" description="Dienelactone hydrolase" evidence="1">
    <location>
        <begin position="83"/>
        <end position="196"/>
    </location>
</feature>
<keyword evidence="2" id="KW-0378">Hydrolase</keyword>
<dbReference type="SUPFAM" id="SSF53474">
    <property type="entry name" value="alpha/beta-Hydrolases"/>
    <property type="match status" value="1"/>
</dbReference>
<organism evidence="2 3">
    <name type="scientific">Arenibacter nanhaiticus</name>
    <dbReference type="NCBI Taxonomy" id="558155"/>
    <lineage>
        <taxon>Bacteria</taxon>
        <taxon>Pseudomonadati</taxon>
        <taxon>Bacteroidota</taxon>
        <taxon>Flavobacteriia</taxon>
        <taxon>Flavobacteriales</taxon>
        <taxon>Flavobacteriaceae</taxon>
        <taxon>Arenibacter</taxon>
    </lineage>
</organism>
<dbReference type="OrthoDB" id="9810066at2"/>
<dbReference type="GO" id="GO:0016787">
    <property type="term" value="F:hydrolase activity"/>
    <property type="evidence" value="ECO:0007669"/>
    <property type="project" value="UniProtKB-KW"/>
</dbReference>
<dbReference type="Proteomes" id="UP000184231">
    <property type="component" value="Unassembled WGS sequence"/>
</dbReference>
<dbReference type="Pfam" id="PF01738">
    <property type="entry name" value="DLH"/>
    <property type="match status" value="1"/>
</dbReference>
<keyword evidence="3" id="KW-1185">Reference proteome</keyword>
<dbReference type="Gene3D" id="3.40.50.1820">
    <property type="entry name" value="alpha/beta hydrolase"/>
    <property type="match status" value="1"/>
</dbReference>
<dbReference type="InterPro" id="IPR029058">
    <property type="entry name" value="AB_hydrolase_fold"/>
</dbReference>
<reference evidence="2 3" key="1">
    <citation type="submission" date="2016-11" db="EMBL/GenBank/DDBJ databases">
        <authorList>
            <person name="Jaros S."/>
            <person name="Januszkiewicz K."/>
            <person name="Wedrychowicz H."/>
        </authorList>
    </citation>
    <scope>NUCLEOTIDE SEQUENCE [LARGE SCALE GENOMIC DNA]</scope>
    <source>
        <strain evidence="2 3">CGMCC 1.8863</strain>
    </source>
</reference>
<dbReference type="InterPro" id="IPR002925">
    <property type="entry name" value="Dienelactn_hydro"/>
</dbReference>
<evidence type="ECO:0000313" key="2">
    <source>
        <dbReference type="EMBL" id="SHJ43777.1"/>
    </source>
</evidence>
<dbReference type="RefSeq" id="WP_072765086.1">
    <property type="nucleotide sequence ID" value="NZ_FQYX01000021.1"/>
</dbReference>
<protein>
    <submittedName>
        <fullName evidence="2">Alpha/beta hydrolase family protein</fullName>
    </submittedName>
</protein>
<dbReference type="AlphaFoldDB" id="A0A1M6JAQ9"/>
<evidence type="ECO:0000259" key="1">
    <source>
        <dbReference type="Pfam" id="PF01738"/>
    </source>
</evidence>